<feature type="compositionally biased region" description="Polar residues" evidence="1">
    <location>
        <begin position="1"/>
        <end position="15"/>
    </location>
</feature>
<organism evidence="2 3">
    <name type="scientific">Colletotrichum sublineola</name>
    <name type="common">Sorghum anthracnose fungus</name>
    <dbReference type="NCBI Taxonomy" id="1173701"/>
    <lineage>
        <taxon>Eukaryota</taxon>
        <taxon>Fungi</taxon>
        <taxon>Dikarya</taxon>
        <taxon>Ascomycota</taxon>
        <taxon>Pezizomycotina</taxon>
        <taxon>Sordariomycetes</taxon>
        <taxon>Hypocreomycetidae</taxon>
        <taxon>Glomerellales</taxon>
        <taxon>Glomerellaceae</taxon>
        <taxon>Colletotrichum</taxon>
        <taxon>Colletotrichum graminicola species complex</taxon>
    </lineage>
</organism>
<protein>
    <submittedName>
        <fullName evidence="2">Uncharacterized protein</fullName>
    </submittedName>
</protein>
<reference evidence="3" key="1">
    <citation type="journal article" date="2014" name="Genome Announc.">
        <title>Draft genome sequence of Colletotrichum sublineola, a destructive pathogen of cultivated sorghum.</title>
        <authorList>
            <person name="Baroncelli R."/>
            <person name="Sanz-Martin J.M."/>
            <person name="Rech G.E."/>
            <person name="Sukno S.A."/>
            <person name="Thon M.R."/>
        </authorList>
    </citation>
    <scope>NUCLEOTIDE SEQUENCE [LARGE SCALE GENOMIC DNA]</scope>
    <source>
        <strain evidence="3">TX430BB</strain>
    </source>
</reference>
<feature type="region of interest" description="Disordered" evidence="1">
    <location>
        <begin position="1"/>
        <end position="30"/>
    </location>
</feature>
<feature type="compositionally biased region" description="Polar residues" evidence="1">
    <location>
        <begin position="57"/>
        <end position="67"/>
    </location>
</feature>
<sequence>MLSANANSRSTSDSYPSGGGSHGDELMSLSPSVTNSYAADIPLLDFEMKPSCYVLSGSMNPAVSMDSTDVKAGNDPDDYDDDNDDDDDDNDDDEKTDRP</sequence>
<dbReference type="Proteomes" id="UP000027238">
    <property type="component" value="Unassembled WGS sequence"/>
</dbReference>
<evidence type="ECO:0000313" key="2">
    <source>
        <dbReference type="EMBL" id="KDN67807.1"/>
    </source>
</evidence>
<proteinExistence type="predicted"/>
<evidence type="ECO:0000313" key="3">
    <source>
        <dbReference type="Proteomes" id="UP000027238"/>
    </source>
</evidence>
<dbReference type="HOGENOM" id="CLU_2320256_0_0_1"/>
<dbReference type="EMBL" id="JMSE01000772">
    <property type="protein sequence ID" value="KDN67807.1"/>
    <property type="molecule type" value="Genomic_DNA"/>
</dbReference>
<comment type="caution">
    <text evidence="2">The sequence shown here is derived from an EMBL/GenBank/DDBJ whole genome shotgun (WGS) entry which is preliminary data.</text>
</comment>
<gene>
    <name evidence="2" type="ORF">CSUB01_04753</name>
</gene>
<evidence type="ECO:0000256" key="1">
    <source>
        <dbReference type="SAM" id="MobiDB-lite"/>
    </source>
</evidence>
<name>A0A066XFV9_COLSU</name>
<accession>A0A066XFV9</accession>
<keyword evidence="3" id="KW-1185">Reference proteome</keyword>
<feature type="compositionally biased region" description="Acidic residues" evidence="1">
    <location>
        <begin position="75"/>
        <end position="99"/>
    </location>
</feature>
<dbReference type="AlphaFoldDB" id="A0A066XFV9"/>
<feature type="region of interest" description="Disordered" evidence="1">
    <location>
        <begin position="55"/>
        <end position="99"/>
    </location>
</feature>